<proteinExistence type="predicted"/>
<comment type="caution">
    <text evidence="1">The sequence shown here is derived from an EMBL/GenBank/DDBJ whole genome shotgun (WGS) entry which is preliminary data.</text>
</comment>
<accession>A0ABQ6PBU9</accession>
<dbReference type="Proteomes" id="UP001187221">
    <property type="component" value="Unassembled WGS sequence"/>
</dbReference>
<reference evidence="1 2" key="1">
    <citation type="submission" date="2023-06" db="EMBL/GenBank/DDBJ databases">
        <title>Draft genome sequence of Novosphingobium sp. strain IK01.</title>
        <authorList>
            <person name="Hatamoto M."/>
            <person name="Ikarashi T."/>
            <person name="Yamaguchi T."/>
        </authorList>
    </citation>
    <scope>NUCLEOTIDE SEQUENCE [LARGE SCALE GENOMIC DNA]</scope>
    <source>
        <strain evidence="1 2">IK01</strain>
    </source>
</reference>
<dbReference type="RefSeq" id="WP_317975896.1">
    <property type="nucleotide sequence ID" value="NZ_BTFW01000001.1"/>
</dbReference>
<protein>
    <submittedName>
        <fullName evidence="1">DUF1800 family protein</fullName>
    </submittedName>
</protein>
<dbReference type="Pfam" id="PF08811">
    <property type="entry name" value="DUF1800"/>
    <property type="match status" value="1"/>
</dbReference>
<dbReference type="EMBL" id="BTFW01000001">
    <property type="protein sequence ID" value="GMM62296.1"/>
    <property type="molecule type" value="Genomic_DNA"/>
</dbReference>
<evidence type="ECO:0000313" key="2">
    <source>
        <dbReference type="Proteomes" id="UP001187221"/>
    </source>
</evidence>
<organism evidence="1 2">
    <name type="scientific">Novosphingobium pituita</name>
    <dbReference type="NCBI Taxonomy" id="3056842"/>
    <lineage>
        <taxon>Bacteria</taxon>
        <taxon>Pseudomonadati</taxon>
        <taxon>Pseudomonadota</taxon>
        <taxon>Alphaproteobacteria</taxon>
        <taxon>Sphingomonadales</taxon>
        <taxon>Sphingomonadaceae</taxon>
        <taxon>Novosphingobium</taxon>
    </lineage>
</organism>
<gene>
    <name evidence="1" type="ORF">NUTIK01_30730</name>
</gene>
<keyword evidence="2" id="KW-1185">Reference proteome</keyword>
<evidence type="ECO:0000313" key="1">
    <source>
        <dbReference type="EMBL" id="GMM62296.1"/>
    </source>
</evidence>
<dbReference type="InterPro" id="IPR014917">
    <property type="entry name" value="DUF1800"/>
</dbReference>
<sequence>MAAPSLSPGAIALNRFGLGARPEDLPPADPARALKDQFARFEIAPAPFATLPDARAALQGWLAARKQAPQAPATAIRALYQQEIGARMASARATPAPFVERMVHFWSNHFAVSADNTQVMALAGAFEREAIRPHVLGRFETMLQAVERHPAMLVYLNQVPSTGPHSPASTRAAAAGRKAPGLNENLAREIMELHTLGVRSGYTQADVTELARAMTGWTLDGLGQPGTPDGTVPIAFRFRPARHEPGPRTIMGRTYPPGTGESQAAQAFTTFAHAPQTATHIATKMARHFAGDTPPPALVERLSRAFTQGRGDLPALYAALIDSPEVWAPVPLKFKTPWDWLVSALRGLDTDALPAERIAGMLEKLGQPVWKPGSPAGWDDTTASWAASNALLRRVEIAQRLASQTPRDPAHDARRLAPLLLPGACAPATLAEIARAESPASALALLLVSPDFLRR</sequence>
<name>A0ABQ6PBU9_9SPHN</name>